<evidence type="ECO:0000259" key="3">
    <source>
        <dbReference type="PROSITE" id="PS50048"/>
    </source>
</evidence>
<dbReference type="Gene3D" id="4.10.240.10">
    <property type="entry name" value="Zn(2)-C6 fungal-type DNA-binding domain"/>
    <property type="match status" value="1"/>
</dbReference>
<dbReference type="PANTHER" id="PTHR31001">
    <property type="entry name" value="UNCHARACTERIZED TRANSCRIPTIONAL REGULATORY PROTEIN"/>
    <property type="match status" value="1"/>
</dbReference>
<proteinExistence type="predicted"/>
<gene>
    <name evidence="4" type="ORF">RHOBADRAFT_50718</name>
</gene>
<dbReference type="OrthoDB" id="2530408at2759"/>
<dbReference type="PROSITE" id="PS00463">
    <property type="entry name" value="ZN2_CY6_FUNGAL_1"/>
    <property type="match status" value="1"/>
</dbReference>
<dbReference type="GO" id="GO:0008270">
    <property type="term" value="F:zinc ion binding"/>
    <property type="evidence" value="ECO:0007669"/>
    <property type="project" value="InterPro"/>
</dbReference>
<dbReference type="Proteomes" id="UP000053890">
    <property type="component" value="Unassembled WGS sequence"/>
</dbReference>
<accession>A0A194SC98</accession>
<name>A0A194SC98_RHOGW</name>
<dbReference type="EMBL" id="KQ474073">
    <property type="protein sequence ID" value="KPV78224.1"/>
    <property type="molecule type" value="Genomic_DNA"/>
</dbReference>
<evidence type="ECO:0000313" key="5">
    <source>
        <dbReference type="Proteomes" id="UP000053890"/>
    </source>
</evidence>
<dbReference type="GeneID" id="28975909"/>
<reference evidence="4 5" key="1">
    <citation type="journal article" date="2015" name="Front. Microbiol.">
        <title>Genome sequence of the plant growth promoting endophytic yeast Rhodotorula graminis WP1.</title>
        <authorList>
            <person name="Firrincieli A."/>
            <person name="Otillar R."/>
            <person name="Salamov A."/>
            <person name="Schmutz J."/>
            <person name="Khan Z."/>
            <person name="Redman R.S."/>
            <person name="Fleck N.D."/>
            <person name="Lindquist E."/>
            <person name="Grigoriev I.V."/>
            <person name="Doty S.L."/>
        </authorList>
    </citation>
    <scope>NUCLEOTIDE SEQUENCE [LARGE SCALE GENOMIC DNA]</scope>
    <source>
        <strain evidence="4 5">WP1</strain>
    </source>
</reference>
<dbReference type="GO" id="GO:0000981">
    <property type="term" value="F:DNA-binding transcription factor activity, RNA polymerase II-specific"/>
    <property type="evidence" value="ECO:0007669"/>
    <property type="project" value="InterPro"/>
</dbReference>
<dbReference type="AlphaFoldDB" id="A0A194SC98"/>
<comment type="subcellular location">
    <subcellularLocation>
        <location evidence="1">Nucleus</location>
    </subcellularLocation>
</comment>
<keyword evidence="5" id="KW-1185">Reference proteome</keyword>
<evidence type="ECO:0000313" key="4">
    <source>
        <dbReference type="EMBL" id="KPV78224.1"/>
    </source>
</evidence>
<dbReference type="GO" id="GO:0005634">
    <property type="term" value="C:nucleus"/>
    <property type="evidence" value="ECO:0007669"/>
    <property type="project" value="UniProtKB-SubCell"/>
</dbReference>
<dbReference type="InterPro" id="IPR001138">
    <property type="entry name" value="Zn2Cys6_DnaBD"/>
</dbReference>
<dbReference type="InterPro" id="IPR036864">
    <property type="entry name" value="Zn2-C6_fun-type_DNA-bd_sf"/>
</dbReference>
<dbReference type="SUPFAM" id="SSF57701">
    <property type="entry name" value="Zn2/Cys6 DNA-binding domain"/>
    <property type="match status" value="1"/>
</dbReference>
<sequence length="287" mass="30380">MPRASVKEDGGASAAAVRRRSSLSIRVSSCVECRHRKARCSRTANCSNCRMRGILCTWLPGTCPRRTEEEATIEAQDVEIRRLKIRVMALEDQVISLGGGLDPLERLSAPLGITTSPRGSVSLEVPPLVDRRDSSASWLSTSSDTSASSRRASSDELFPPVWTLSSSRSSLPLVEDEDEGAVPDLVVAELAATSLAGPDEYAFPRPPTLPSLALPALPTFPVSPSPSSATAQVGAWPPRRGSTLDPLTSLVEWRVCAPPQCASAGPLSSSILLGGCVPPVLSLRTDA</sequence>
<feature type="domain" description="Zn(2)-C6 fungal-type" evidence="3">
    <location>
        <begin position="29"/>
        <end position="58"/>
    </location>
</feature>
<evidence type="ECO:0000256" key="1">
    <source>
        <dbReference type="ARBA" id="ARBA00004123"/>
    </source>
</evidence>
<dbReference type="STRING" id="578459.A0A194SC98"/>
<dbReference type="CDD" id="cd00067">
    <property type="entry name" value="GAL4"/>
    <property type="match status" value="1"/>
</dbReference>
<organism evidence="4 5">
    <name type="scientific">Rhodotorula graminis (strain WP1)</name>
    <dbReference type="NCBI Taxonomy" id="578459"/>
    <lineage>
        <taxon>Eukaryota</taxon>
        <taxon>Fungi</taxon>
        <taxon>Dikarya</taxon>
        <taxon>Basidiomycota</taxon>
        <taxon>Pucciniomycotina</taxon>
        <taxon>Microbotryomycetes</taxon>
        <taxon>Sporidiobolales</taxon>
        <taxon>Sporidiobolaceae</taxon>
        <taxon>Rhodotorula</taxon>
    </lineage>
</organism>
<evidence type="ECO:0000256" key="2">
    <source>
        <dbReference type="ARBA" id="ARBA00023242"/>
    </source>
</evidence>
<dbReference type="InterPro" id="IPR050613">
    <property type="entry name" value="Sec_Metabolite_Reg"/>
</dbReference>
<keyword evidence="2" id="KW-0539">Nucleus</keyword>
<protein>
    <recommendedName>
        <fullName evidence="3">Zn(2)-C6 fungal-type domain-containing protein</fullName>
    </recommendedName>
</protein>
<dbReference type="PROSITE" id="PS50048">
    <property type="entry name" value="ZN2_CY6_FUNGAL_2"/>
    <property type="match status" value="1"/>
</dbReference>
<dbReference type="RefSeq" id="XP_018274273.1">
    <property type="nucleotide sequence ID" value="XM_018415461.1"/>
</dbReference>